<keyword evidence="14" id="KW-1185">Reference proteome</keyword>
<dbReference type="Pfam" id="PF18995">
    <property type="entry name" value="PRT6_C"/>
    <property type="match status" value="1"/>
</dbReference>
<evidence type="ECO:0000313" key="14">
    <source>
        <dbReference type="Proteomes" id="UP000290289"/>
    </source>
</evidence>
<feature type="compositionally biased region" description="Polar residues" evidence="11">
    <location>
        <begin position="633"/>
        <end position="647"/>
    </location>
</feature>
<accession>A0A498IEG8</accession>
<dbReference type="InterPro" id="IPR039164">
    <property type="entry name" value="UBR1-like"/>
</dbReference>
<dbReference type="InterPro" id="IPR042065">
    <property type="entry name" value="E3_ELL-like"/>
</dbReference>
<reference evidence="13 14" key="1">
    <citation type="submission" date="2018-10" db="EMBL/GenBank/DDBJ databases">
        <title>A high-quality apple genome assembly.</title>
        <authorList>
            <person name="Hu J."/>
        </authorList>
    </citation>
    <scope>NUCLEOTIDE SEQUENCE [LARGE SCALE GENOMIC DNA]</scope>
    <source>
        <strain evidence="14">cv. HFTH1</strain>
        <tissue evidence="13">Young leaf</tissue>
    </source>
</reference>
<keyword evidence="7 10" id="KW-0862">Zinc</keyword>
<evidence type="ECO:0000256" key="5">
    <source>
        <dbReference type="ARBA" id="ARBA00022771"/>
    </source>
</evidence>
<dbReference type="InterPro" id="IPR036390">
    <property type="entry name" value="WH_DNA-bd_sf"/>
</dbReference>
<keyword evidence="6 10" id="KW-0833">Ubl conjugation pathway</keyword>
<feature type="zinc finger region" description="UBR-type" evidence="9">
    <location>
        <begin position="118"/>
        <end position="188"/>
    </location>
</feature>
<dbReference type="GO" id="GO:0071596">
    <property type="term" value="P:ubiquitin-dependent protein catabolic process via the N-end rule pathway"/>
    <property type="evidence" value="ECO:0007669"/>
    <property type="project" value="UniProtKB-UniRule"/>
</dbReference>
<dbReference type="GO" id="GO:0061630">
    <property type="term" value="F:ubiquitin protein ligase activity"/>
    <property type="evidence" value="ECO:0007669"/>
    <property type="project" value="UniProtKB-UniRule"/>
</dbReference>
<evidence type="ECO:0000256" key="9">
    <source>
        <dbReference type="PROSITE-ProRule" id="PRU00508"/>
    </source>
</evidence>
<dbReference type="GO" id="GO:0005737">
    <property type="term" value="C:cytoplasm"/>
    <property type="evidence" value="ECO:0007669"/>
    <property type="project" value="TreeGrafter"/>
</dbReference>
<dbReference type="Gene3D" id="1.10.10.2670">
    <property type="entry name" value="E3 ubiquitin-protein ligase"/>
    <property type="match status" value="1"/>
</dbReference>
<comment type="pathway">
    <text evidence="2 10">Protein modification; protein ubiquitination.</text>
</comment>
<dbReference type="CDD" id="cd19673">
    <property type="entry name" value="UBR-box_UBR3"/>
    <property type="match status" value="1"/>
</dbReference>
<evidence type="ECO:0000256" key="2">
    <source>
        <dbReference type="ARBA" id="ARBA00004906"/>
    </source>
</evidence>
<keyword evidence="3 10" id="KW-0808">Transferase</keyword>
<dbReference type="Proteomes" id="UP000290289">
    <property type="component" value="Chromosome 12"/>
</dbReference>
<dbReference type="CDD" id="cd16482">
    <property type="entry name" value="RING-H2_UBR1-like"/>
    <property type="match status" value="1"/>
</dbReference>
<sequence length="2109" mass="236497">MEVDLPPESIHIKHRDRIVRRLAQLGVPNEFLGEYQRGLVAYVKKNKHRIPELVSAVLPADEEVAEVLIEAKPGAKKQGVSRKNRFRENVSWLQWLMFEGEPEAALRSLSKMGVGQRGFCGAVWGQNDIAYRCRTCENDPTCAICVPCFQNGNHKDHDYSVIYTGGGCCDCGDVTAWKREGFCSKHKGVEQIQPLPKEIANIVGPVLDCLFDIWKTKLVLGETIWRENVRASDQVGGHRKVANELTFVVVEMLLEFCKYSESLLSSVSKTVLASGDLLGILVRAERFLNDTVMKRLHELLLKLLGEPVFKFEFAKVFLSYYPAVVSEAIKESSDHSSKKYPLLSVFSVQIFTVPTLTPRLVKEMNLLSMLMGCLEDIFISCAGDDGRLQVTKLSNLYEITFRVIEDIRFVMSHATVPKYVTRDQQDISRTWTRLLAFMQGMNPQKRETGLHIEEENENMHLPFVLGHSIANIHSLLVDGAFSVAIDKMDEDSLFRTYKQDMDDMDSLRHSEVGWLSQESSACSAVGSSSSFACESKVSEDKSDALSDLLIPPSVMWLTYECLRAIKNWLGVDNTSRTLLDASSPSTSNFSVSNFSALKRTLSKIRKGKYIFGRLGSSSEDHGKQHSSHGHSDCNMSIDTQNGKSAGQESKLMVTDEIDSVNVCNPAGFDDSAMEVDGAMDLDAQRVLNLSDWPDITYDVSSQDISVHIPLHRLLSLLLQKALRRCFGEVPDLASVTSANSSSAIFTDFFGNILGGCHPYGFSAFVMEHPLRIRVFCAEVHAGMWRKNGDAALLPCEWYRSVRWSEQGLELDLFLLQCCAALAPADPYVNRIIERFGLSSYLSLNLERSSEYETILVQEMLTLIIQIIKERRFCGLTKAESLKRELVHKLAIADGTHSQLVKSLPRDLSKSDQLHGILESIAVYSNPSGFNQGTYSLQWTFWKELDLYYSRWNSRDLQAAEERYLRFRGVCALTTQLPRWTKIYSPFKGVARIATCKSVLQIIRAVLFYAVFSDKSNDSRAPDSVLLTALHLLSLALDICSQHKEAGDKSCYDGDAIPMLAFAGEEITEGRYFGAGQQSLLSLLVISMRMYKKENVNNCLEAGSCDLSSLIGSLLKKFVEIDSGCMTILQQLAPEVIGHVSQSSLNGDAKTSGSISYSEKRKAKARERQAAILEKMRAEQSKFMASVNSTVDEGSKSEQEVCKLNIEDDLEESEQVVCSLCHDPSSRNPISYLVLLQKSRLLSFIERGSQSWEQPPWTDKKHISITTNKVSDQSGSSTLSSGSGPEQVPSYSCRQLVQNAITKFAYHGQPRDVAALINFLKGRFHELRNIPVPRESNDDMVKTLFTFETMEDDMYISIQKEMRDKILHSNPLKDKGFSTPEGDQEETKHAEFMLLGTYIAALSRETTEIPSSSESAPNERVPVDSSRLSARDGFGLTDCDGIYLSSCGHAVHQGCLDRYLSSLKERYLRRIVFEGGHIADPDKGEFLCPVCRRLANSVLPALPGFLQVTKEPVHSGVNSSHATGPSVKSVDEINSLQLQQGLALLRSAAEASGKVGSLKGFPLQRCGRTTSDLEPIFRLLSKMYFPTKQDKISGSARVNHPMHMWDTIKYSLLSTEIAARSDGKYATPSFGLNALYKELESSRFILSLLLKIVQSRRKNSLHVLQRFIGIQSFTESILFGVSIDVRNETCGQGAMLRILEYADLAVSYPDIQFWSRASDPVLARDPFSSLMWVLFCLPYRFLSCEDSLLSLVHLFYVVSVVQGIMTYCGKNQCDISGLGIDDCLVTDLSKLMEESGATQQFFVSNYIGSSPNIKNIVRSLSFPYLRRCALLLKLLNSCSRVPFHERYNVLDRSHAIGDMMDTTYVALVELNDVQEIESMLKIPSLDVIFKDNVVRSIAQKWFHHFRKEFEVQRFQGSMHCIPAVPFQLMRLPQVYQDLLQRYIKQRCPDCKNILDDPALCLLCGRLCSPSWKSCCRESGCQTHAVSCGSGTGVFLLIRRTTILLQRSARQAPWPSPYLDAFGEEDVEMHRGKPLYLNEERYAALTYLQRISTSDNKSGPWINGSVNCTLRCLGYSSQQVENLVPREDQFVGGRLFHPLFYACTVRYDAES</sequence>
<comment type="catalytic activity">
    <reaction evidence="1 10">
        <text>S-ubiquitinyl-[E2 ubiquitin-conjugating enzyme]-L-cysteine + [acceptor protein]-L-lysine = [E2 ubiquitin-conjugating enzyme]-L-cysteine + N(6)-ubiquitinyl-[acceptor protein]-L-lysine.</text>
        <dbReference type="EC" id="2.3.2.27"/>
    </reaction>
</comment>
<dbReference type="Gene3D" id="2.10.110.30">
    <property type="match status" value="1"/>
</dbReference>
<dbReference type="EMBL" id="RDQH01000338">
    <property type="protein sequence ID" value="RXH80522.1"/>
    <property type="molecule type" value="Genomic_DNA"/>
</dbReference>
<dbReference type="PROSITE" id="PS51157">
    <property type="entry name" value="ZF_UBR"/>
    <property type="match status" value="1"/>
</dbReference>
<dbReference type="PANTHER" id="PTHR21497:SF53">
    <property type="entry name" value="E3 UBIQUITIN-PROTEIN LIGASE PRT6"/>
    <property type="match status" value="1"/>
</dbReference>
<dbReference type="Pfam" id="PF22960">
    <property type="entry name" value="WHD_UBR1"/>
    <property type="match status" value="1"/>
</dbReference>
<dbReference type="GO" id="GO:0008270">
    <property type="term" value="F:zinc ion binding"/>
    <property type="evidence" value="ECO:0007669"/>
    <property type="project" value="UniProtKB-UniRule"/>
</dbReference>
<evidence type="ECO:0000256" key="4">
    <source>
        <dbReference type="ARBA" id="ARBA00022723"/>
    </source>
</evidence>
<feature type="region of interest" description="Disordered" evidence="11">
    <location>
        <begin position="615"/>
        <end position="648"/>
    </location>
</feature>
<proteinExistence type="inferred from homology"/>
<dbReference type="GO" id="GO:0000151">
    <property type="term" value="C:ubiquitin ligase complex"/>
    <property type="evidence" value="ECO:0007669"/>
    <property type="project" value="TreeGrafter"/>
</dbReference>
<feature type="compositionally biased region" description="Low complexity" evidence="11">
    <location>
        <begin position="1270"/>
        <end position="1283"/>
    </location>
</feature>
<evidence type="ECO:0000256" key="7">
    <source>
        <dbReference type="ARBA" id="ARBA00022833"/>
    </source>
</evidence>
<gene>
    <name evidence="13" type="ORF">DVH24_004436</name>
</gene>
<feature type="region of interest" description="Disordered" evidence="11">
    <location>
        <begin position="1266"/>
        <end position="1286"/>
    </location>
</feature>
<evidence type="ECO:0000256" key="3">
    <source>
        <dbReference type="ARBA" id="ARBA00022679"/>
    </source>
</evidence>
<protein>
    <recommendedName>
        <fullName evidence="10">E3 ubiquitin-protein ligase</fullName>
        <ecNumber evidence="10">2.3.2.27</ecNumber>
    </recommendedName>
</protein>
<keyword evidence="5 10" id="KW-0863">Zinc-finger</keyword>
<evidence type="ECO:0000259" key="12">
    <source>
        <dbReference type="PROSITE" id="PS51157"/>
    </source>
</evidence>
<dbReference type="FunFam" id="2.10.110.30:FF:000002">
    <property type="entry name" value="Putative e3 ubiquitin-protein ligase ubr3"/>
    <property type="match status" value="1"/>
</dbReference>
<name>A0A498IEG8_MALDO</name>
<dbReference type="InterPro" id="IPR044046">
    <property type="entry name" value="E3_ligase_UBR-like_C"/>
</dbReference>
<dbReference type="SMART" id="SM00396">
    <property type="entry name" value="ZnF_UBR1"/>
    <property type="match status" value="1"/>
</dbReference>
<evidence type="ECO:0000256" key="10">
    <source>
        <dbReference type="RuleBase" id="RU366018"/>
    </source>
</evidence>
<comment type="similarity">
    <text evidence="8 10">Belongs to the E3 ubiquitin-protein ligase UBR1-like family.</text>
</comment>
<evidence type="ECO:0000256" key="11">
    <source>
        <dbReference type="SAM" id="MobiDB-lite"/>
    </source>
</evidence>
<evidence type="ECO:0000256" key="6">
    <source>
        <dbReference type="ARBA" id="ARBA00022786"/>
    </source>
</evidence>
<dbReference type="STRING" id="3750.A0A498IEG8"/>
<dbReference type="SUPFAM" id="SSF46785">
    <property type="entry name" value="Winged helix' DNA-binding domain"/>
    <property type="match status" value="1"/>
</dbReference>
<dbReference type="UniPathway" id="UPA00143"/>
<evidence type="ECO:0000256" key="8">
    <source>
        <dbReference type="ARBA" id="ARBA00046341"/>
    </source>
</evidence>
<evidence type="ECO:0000256" key="1">
    <source>
        <dbReference type="ARBA" id="ARBA00000900"/>
    </source>
</evidence>
<comment type="caution">
    <text evidence="13">The sequence shown here is derived from an EMBL/GenBank/DDBJ whole genome shotgun (WGS) entry which is preliminary data.</text>
</comment>
<keyword evidence="4 10" id="KW-0479">Metal-binding</keyword>
<dbReference type="EC" id="2.3.2.27" evidence="10"/>
<organism evidence="13 14">
    <name type="scientific">Malus domestica</name>
    <name type="common">Apple</name>
    <name type="synonym">Pyrus malus</name>
    <dbReference type="NCBI Taxonomy" id="3750"/>
    <lineage>
        <taxon>Eukaryota</taxon>
        <taxon>Viridiplantae</taxon>
        <taxon>Streptophyta</taxon>
        <taxon>Embryophyta</taxon>
        <taxon>Tracheophyta</taxon>
        <taxon>Spermatophyta</taxon>
        <taxon>Magnoliopsida</taxon>
        <taxon>eudicotyledons</taxon>
        <taxon>Gunneridae</taxon>
        <taxon>Pentapetalae</taxon>
        <taxon>rosids</taxon>
        <taxon>fabids</taxon>
        <taxon>Rosales</taxon>
        <taxon>Rosaceae</taxon>
        <taxon>Amygdaloideae</taxon>
        <taxon>Maleae</taxon>
        <taxon>Malus</taxon>
    </lineage>
</organism>
<evidence type="ECO:0000313" key="13">
    <source>
        <dbReference type="EMBL" id="RXH80522.1"/>
    </source>
</evidence>
<dbReference type="GO" id="GO:0016567">
    <property type="term" value="P:protein ubiquitination"/>
    <property type="evidence" value="ECO:0007669"/>
    <property type="project" value="UniProtKB-UniRule"/>
</dbReference>
<dbReference type="InterPro" id="IPR055194">
    <property type="entry name" value="UBR1-like_WH"/>
</dbReference>
<dbReference type="Pfam" id="PF02207">
    <property type="entry name" value="zf-UBR"/>
    <property type="match status" value="1"/>
</dbReference>
<comment type="function">
    <text evidence="10">Ubiquitin ligase protein which is a component of the N-end rule pathway. Recognizes and binds to proteins bearing specific N-terminal residues that are destabilizing according to the N-end rule, leading to their ubiquitination and subsequent degradation.</text>
</comment>
<dbReference type="PANTHER" id="PTHR21497">
    <property type="entry name" value="UBIQUITIN LIGASE E3 ALPHA-RELATED"/>
    <property type="match status" value="1"/>
</dbReference>
<feature type="domain" description="UBR-type" evidence="12">
    <location>
        <begin position="118"/>
        <end position="188"/>
    </location>
</feature>
<dbReference type="InterPro" id="IPR003126">
    <property type="entry name" value="Znf_UBR"/>
</dbReference>